<dbReference type="EMBL" id="BAABDM010000003">
    <property type="protein sequence ID" value="GAA4095200.1"/>
    <property type="molecule type" value="Genomic_DNA"/>
</dbReference>
<dbReference type="InterPro" id="IPR010752">
    <property type="entry name" value="DUF1329"/>
</dbReference>
<organism evidence="1 2">
    <name type="scientific">Zhongshania borealis</name>
    <dbReference type="NCBI Taxonomy" id="889488"/>
    <lineage>
        <taxon>Bacteria</taxon>
        <taxon>Pseudomonadati</taxon>
        <taxon>Pseudomonadota</taxon>
        <taxon>Gammaproteobacteria</taxon>
        <taxon>Cellvibrionales</taxon>
        <taxon>Spongiibacteraceae</taxon>
        <taxon>Zhongshania</taxon>
    </lineage>
</organism>
<name>A0ABP7WRN9_9GAMM</name>
<protein>
    <recommendedName>
        <fullName evidence="3">DUF1329 domain-containing protein</fullName>
    </recommendedName>
</protein>
<comment type="caution">
    <text evidence="1">The sequence shown here is derived from an EMBL/GenBank/DDBJ whole genome shotgun (WGS) entry which is preliminary data.</text>
</comment>
<evidence type="ECO:0008006" key="3">
    <source>
        <dbReference type="Google" id="ProtNLM"/>
    </source>
</evidence>
<evidence type="ECO:0000313" key="1">
    <source>
        <dbReference type="EMBL" id="GAA4095200.1"/>
    </source>
</evidence>
<proteinExistence type="predicted"/>
<gene>
    <name evidence="1" type="ORF">GCM10022414_19160</name>
</gene>
<dbReference type="InterPro" id="IPR006311">
    <property type="entry name" value="TAT_signal"/>
</dbReference>
<dbReference type="Pfam" id="PF07044">
    <property type="entry name" value="DUF1329"/>
    <property type="match status" value="1"/>
</dbReference>
<dbReference type="PROSITE" id="PS51318">
    <property type="entry name" value="TAT"/>
    <property type="match status" value="1"/>
</dbReference>
<sequence>MHLLKWSSNMKRRDFLRYGSAFSGGGVLASLWPTIASAGDVTKAYPDELLSIEMYTKGKIKAGDYITADNVHLVKELLDPAKFKHVAEMGRRLKVKATTTDWMKMGPWEYQEATLSNQGLARFSEAGNVVTQDGKPWIGGHPFPESKSALQLFAGLTLSWGRHDADLFGMKEYDLNPEGEIDYQYDLVWAELSPVGRLVLEPKPYWPEHMDKLRFNTVVYTYPESQRGASYLNVWSYDQNKLPDLYGYVPHFRRVRQFPTNQRFEPLVPGSALYLSDAWAAGDPLLSWGNYKIVGRQPMLAGVSGGWDSTDENWEHGVHGGPKGESFFDSVVEMVPEAIVCEAEPTGFPRAPIGKKRVWFDARNQMPLAMVTYDRAGVPFRSFDGCYGQFEDGDKKVLDGSHPYWSWGYFHAYEFQSGRITRVEHVKELRGGHKSSVNDASIYQRYLTQAALARLGRA</sequence>
<reference evidence="2" key="1">
    <citation type="journal article" date="2019" name="Int. J. Syst. Evol. Microbiol.">
        <title>The Global Catalogue of Microorganisms (GCM) 10K type strain sequencing project: providing services to taxonomists for standard genome sequencing and annotation.</title>
        <authorList>
            <consortium name="The Broad Institute Genomics Platform"/>
            <consortium name="The Broad Institute Genome Sequencing Center for Infectious Disease"/>
            <person name="Wu L."/>
            <person name="Ma J."/>
        </authorList>
    </citation>
    <scope>NUCLEOTIDE SEQUENCE [LARGE SCALE GENOMIC DNA]</scope>
    <source>
        <strain evidence="2">JCM 17304</strain>
    </source>
</reference>
<evidence type="ECO:0000313" key="2">
    <source>
        <dbReference type="Proteomes" id="UP001500392"/>
    </source>
</evidence>
<dbReference type="Proteomes" id="UP001500392">
    <property type="component" value="Unassembled WGS sequence"/>
</dbReference>
<dbReference type="Gene3D" id="2.50.20.10">
    <property type="entry name" value="Lipoprotein localisation LolA/LolB/LppX"/>
    <property type="match status" value="1"/>
</dbReference>
<dbReference type="RefSeq" id="WP_344935156.1">
    <property type="nucleotide sequence ID" value="NZ_BAABDM010000003.1"/>
</dbReference>
<keyword evidence="2" id="KW-1185">Reference proteome</keyword>
<accession>A0ABP7WRN9</accession>